<geneLocation type="mitochondrion" evidence="2"/>
<dbReference type="CTD" id="4509"/>
<organism evidence="2">
    <name type="scientific">Nothopuga sp. 1 LP-2008</name>
    <dbReference type="NCBI Taxonomy" id="504482"/>
    <lineage>
        <taxon>Eukaryota</taxon>
        <taxon>Metazoa</taxon>
        <taxon>Ecdysozoa</taxon>
        <taxon>Arthropoda</taxon>
        <taxon>Chelicerata</taxon>
        <taxon>Arachnida</taxon>
        <taxon>Solifugae</taxon>
        <taxon>Ammotrechidae</taxon>
        <taxon>Nothopuga</taxon>
    </lineage>
</organism>
<keyword evidence="1" id="KW-0472">Membrane</keyword>
<dbReference type="GeneID" id="5758749"/>
<dbReference type="AlphaFoldDB" id="A9LI64"/>
<dbReference type="EMBL" id="EU024482">
    <property type="protein sequence ID" value="ABS71893.1"/>
    <property type="molecule type" value="Genomic_DNA"/>
</dbReference>
<keyword evidence="1" id="KW-0812">Transmembrane</keyword>
<name>A9LI64_9ARAC</name>
<keyword evidence="2" id="KW-0496">Mitochondrion</keyword>
<dbReference type="RefSeq" id="YP_001552155.1">
    <property type="nucleotide sequence ID" value="NC_009984.1"/>
</dbReference>
<proteinExistence type="predicted"/>
<keyword evidence="1" id="KW-1133">Transmembrane helix</keyword>
<evidence type="ECO:0000313" key="2">
    <source>
        <dbReference type="EMBL" id="ABS71893.1"/>
    </source>
</evidence>
<reference evidence="2" key="1">
    <citation type="journal article" date="2007" name="BMC Genomics">
        <title>The complete mitochondrial genome of Pseudocellus pearsei (Chelicerata: Ricinulei) and a comparison of mitochondrial gene rearrangements in Arachnida.</title>
        <authorList>
            <person name="Fahrein K."/>
            <person name="Talarico G."/>
            <person name="Braband A."/>
            <person name="Podsiadlowski L."/>
        </authorList>
    </citation>
    <scope>NUCLEOTIDE SEQUENCE</scope>
</reference>
<gene>
    <name evidence="2" type="primary">atp8</name>
</gene>
<sequence>MPQMMPLNWISMFMALNLLLLLFTVIMNNLLIPTMFNKMYTKVQTKNNKWMW</sequence>
<feature type="transmembrane region" description="Helical" evidence="1">
    <location>
        <begin position="12"/>
        <end position="32"/>
    </location>
</feature>
<accession>A9LI64</accession>
<evidence type="ECO:0000256" key="1">
    <source>
        <dbReference type="SAM" id="Phobius"/>
    </source>
</evidence>
<protein>
    <submittedName>
        <fullName evidence="2">ATP synthase F0 subunit 8</fullName>
    </submittedName>
</protein>